<proteinExistence type="predicted"/>
<sequence length="66" mass="6663">MTGPASGSAGGNYGEGYAIELLYAAAAEVQIPFAIPKPSPYTGGIRLYKGGSGTKGMVNEAVIIDL</sequence>
<evidence type="ECO:0000313" key="2">
    <source>
        <dbReference type="Proteomes" id="UP000216779"/>
    </source>
</evidence>
<reference evidence="1 2" key="1">
    <citation type="submission" date="2017-03" db="EMBL/GenBank/DDBJ databases">
        <title>Lifting the veil on microbial sulfur biogeochemistry in mining wastewaters.</title>
        <authorList>
            <person name="Kantor R.S."/>
            <person name="Colenbrander Nelson T."/>
            <person name="Marshall S."/>
            <person name="Bennett D."/>
            <person name="Apte S."/>
            <person name="Camacho D."/>
            <person name="Thomas B.C."/>
            <person name="Warren L.A."/>
            <person name="Banfield J.F."/>
        </authorList>
    </citation>
    <scope>NUCLEOTIDE SEQUENCE [LARGE SCALE GENOMIC DNA]</scope>
    <source>
        <strain evidence="1">21-59-9</strain>
    </source>
</reference>
<accession>A0A257SRF4</accession>
<dbReference type="AlphaFoldDB" id="A0A257SRF4"/>
<dbReference type="Proteomes" id="UP000216779">
    <property type="component" value="Unassembled WGS sequence"/>
</dbReference>
<gene>
    <name evidence="1" type="ORF">B7Z70_11465</name>
</gene>
<dbReference type="EMBL" id="NCBC01000516">
    <property type="protein sequence ID" value="OYV74836.1"/>
    <property type="molecule type" value="Genomic_DNA"/>
</dbReference>
<protein>
    <submittedName>
        <fullName evidence="1">Uncharacterized protein</fullName>
    </submittedName>
</protein>
<comment type="caution">
    <text evidence="1">The sequence shown here is derived from an EMBL/GenBank/DDBJ whole genome shotgun (WGS) entry which is preliminary data.</text>
</comment>
<organism evidence="1 2">
    <name type="scientific">Acidithiobacillus ferrivorans</name>
    <dbReference type="NCBI Taxonomy" id="160808"/>
    <lineage>
        <taxon>Bacteria</taxon>
        <taxon>Pseudomonadati</taxon>
        <taxon>Pseudomonadota</taxon>
        <taxon>Acidithiobacillia</taxon>
        <taxon>Acidithiobacillales</taxon>
        <taxon>Acidithiobacillaceae</taxon>
        <taxon>Acidithiobacillus</taxon>
    </lineage>
</organism>
<name>A0A257SRF4_9PROT</name>
<evidence type="ECO:0000313" key="1">
    <source>
        <dbReference type="EMBL" id="OYV74836.1"/>
    </source>
</evidence>